<reference evidence="3 4" key="1">
    <citation type="submission" date="2019-02" db="EMBL/GenBank/DDBJ databases">
        <title>Deep-cultivation of Planctomycetes and their phenomic and genomic characterization uncovers novel biology.</title>
        <authorList>
            <person name="Wiegand S."/>
            <person name="Jogler M."/>
            <person name="Boedeker C."/>
            <person name="Pinto D."/>
            <person name="Vollmers J."/>
            <person name="Rivas-Marin E."/>
            <person name="Kohn T."/>
            <person name="Peeters S.H."/>
            <person name="Heuer A."/>
            <person name="Rast P."/>
            <person name="Oberbeckmann S."/>
            <person name="Bunk B."/>
            <person name="Jeske O."/>
            <person name="Meyerdierks A."/>
            <person name="Storesund J.E."/>
            <person name="Kallscheuer N."/>
            <person name="Luecker S."/>
            <person name="Lage O.M."/>
            <person name="Pohl T."/>
            <person name="Merkel B.J."/>
            <person name="Hornburger P."/>
            <person name="Mueller R.-W."/>
            <person name="Bruemmer F."/>
            <person name="Labrenz M."/>
            <person name="Spormann A.M."/>
            <person name="Op den Camp H."/>
            <person name="Overmann J."/>
            <person name="Amann R."/>
            <person name="Jetten M.S.M."/>
            <person name="Mascher T."/>
            <person name="Medema M.H."/>
            <person name="Devos D.P."/>
            <person name="Kaster A.-K."/>
            <person name="Ovreas L."/>
            <person name="Rohde M."/>
            <person name="Galperin M.Y."/>
            <person name="Jogler C."/>
        </authorList>
    </citation>
    <scope>NUCLEOTIDE SEQUENCE [LARGE SCALE GENOMIC DNA]</scope>
    <source>
        <strain evidence="3 4">Poly24</strain>
    </source>
</reference>
<accession>A0A518JUV2</accession>
<keyword evidence="4" id="KW-1185">Reference proteome</keyword>
<name>A0A518JUV2_9BACT</name>
<feature type="compositionally biased region" description="Pro residues" evidence="1">
    <location>
        <begin position="199"/>
        <end position="209"/>
    </location>
</feature>
<dbReference type="RefSeq" id="WP_197451917.1">
    <property type="nucleotide sequence ID" value="NZ_CP036348.1"/>
</dbReference>
<feature type="compositionally biased region" description="Low complexity" evidence="1">
    <location>
        <begin position="210"/>
        <end position="228"/>
    </location>
</feature>
<protein>
    <recommendedName>
        <fullName evidence="5">Squalene cyclase C-terminal domain-containing protein</fullName>
    </recommendedName>
</protein>
<dbReference type="EMBL" id="CP036348">
    <property type="protein sequence ID" value="QDV69325.1"/>
    <property type="molecule type" value="Genomic_DNA"/>
</dbReference>
<evidence type="ECO:0000256" key="2">
    <source>
        <dbReference type="SAM" id="Phobius"/>
    </source>
</evidence>
<dbReference type="SUPFAM" id="SSF48239">
    <property type="entry name" value="Terpenoid cyclases/Protein prenyltransferases"/>
    <property type="match status" value="1"/>
</dbReference>
<proteinExistence type="predicted"/>
<sequence>MTESSLAQTPWLAVVAVSAMILIAVTWFLWRRRGGRRRPKTAIACAILSVGLHSSLFLFIPTKDQPGKGTGDAPGSVDGSAPVMVTMTDVETFDPDQSASPDESPETFIPPLELPVPESEPLPAVVTATAAVDLPMETSVQPPDFSAEPIDLSESHAQIDQLMTDLLLADATLSQVETPQPDPLPTPPQPAATASMPQPSMPQPTPPSPAASGVPVPTQTVATPVASPRPDDFANRRGPARRSALIATGGDDRTEAAVAAGLRFIASRQRADGIWDPTTTGAGQERVTLGHNREGAGKRAETGLTGLALLSLMGSGHTHLDGPYTDNVARGLQALLNRQAADGSLGGPAGTYARMYCHSIATLSLGEAFALTRDPRLAQSTADALSYSARIQHPSTGGWRYQPGDTGDTSQFGWQAMAMESGKQGGMNLDPQIDQRLRTFLSTVRAGRGGLASYRPKRPPSRTMTAEALASRLLLGHYVPPAEVAEAEAYLLQELPGMGEDNFYYWYYASLALHQLQSPAWTRWNEAMKQRLLATQRSDGSWPTTSVWGGYGGEVYTTAMGCLCLEVYYRHLTLHQSPEKIANGALRPLVR</sequence>
<dbReference type="AlphaFoldDB" id="A0A518JUV2"/>
<feature type="compositionally biased region" description="Pro residues" evidence="1">
    <location>
        <begin position="180"/>
        <end position="190"/>
    </location>
</feature>
<dbReference type="Proteomes" id="UP000315082">
    <property type="component" value="Chromosome"/>
</dbReference>
<evidence type="ECO:0000313" key="3">
    <source>
        <dbReference type="EMBL" id="QDV69325.1"/>
    </source>
</evidence>
<dbReference type="Gene3D" id="1.50.10.20">
    <property type="match status" value="1"/>
</dbReference>
<dbReference type="InterPro" id="IPR008930">
    <property type="entry name" value="Terpenoid_cyclase/PrenylTrfase"/>
</dbReference>
<keyword evidence="2" id="KW-0812">Transmembrane</keyword>
<dbReference type="KEGG" id="rcf:Poly24_30400"/>
<organism evidence="3 4">
    <name type="scientific">Rosistilla carotiformis</name>
    <dbReference type="NCBI Taxonomy" id="2528017"/>
    <lineage>
        <taxon>Bacteria</taxon>
        <taxon>Pseudomonadati</taxon>
        <taxon>Planctomycetota</taxon>
        <taxon>Planctomycetia</taxon>
        <taxon>Pirellulales</taxon>
        <taxon>Pirellulaceae</taxon>
        <taxon>Rosistilla</taxon>
    </lineage>
</organism>
<feature type="transmembrane region" description="Helical" evidence="2">
    <location>
        <begin position="42"/>
        <end position="60"/>
    </location>
</feature>
<evidence type="ECO:0000313" key="4">
    <source>
        <dbReference type="Proteomes" id="UP000315082"/>
    </source>
</evidence>
<feature type="transmembrane region" description="Helical" evidence="2">
    <location>
        <begin position="12"/>
        <end position="30"/>
    </location>
</feature>
<evidence type="ECO:0000256" key="1">
    <source>
        <dbReference type="SAM" id="MobiDB-lite"/>
    </source>
</evidence>
<keyword evidence="2" id="KW-0472">Membrane</keyword>
<dbReference type="CDD" id="cd00688">
    <property type="entry name" value="ISOPREN_C2_like"/>
    <property type="match status" value="1"/>
</dbReference>
<evidence type="ECO:0008006" key="5">
    <source>
        <dbReference type="Google" id="ProtNLM"/>
    </source>
</evidence>
<feature type="region of interest" description="Disordered" evidence="1">
    <location>
        <begin position="176"/>
        <end position="241"/>
    </location>
</feature>
<keyword evidence="2" id="KW-1133">Transmembrane helix</keyword>
<gene>
    <name evidence="3" type="ORF">Poly24_30400</name>
</gene>